<evidence type="ECO:0000256" key="3">
    <source>
        <dbReference type="SAM" id="SignalP"/>
    </source>
</evidence>
<dbReference type="InterPro" id="IPR004474">
    <property type="entry name" value="LytR_CpsA_psr"/>
</dbReference>
<keyword evidence="7" id="KW-1185">Reference proteome</keyword>
<feature type="region of interest" description="Disordered" evidence="2">
    <location>
        <begin position="314"/>
        <end position="350"/>
    </location>
</feature>
<evidence type="ECO:0000256" key="2">
    <source>
        <dbReference type="SAM" id="MobiDB-lite"/>
    </source>
</evidence>
<keyword evidence="3" id="KW-0732">Signal</keyword>
<comment type="similarity">
    <text evidence="1">Belongs to the LytR/CpsA/Psr (LCP) family.</text>
</comment>
<dbReference type="NCBIfam" id="TIGR00350">
    <property type="entry name" value="lytR_cpsA_psr"/>
    <property type="match status" value="1"/>
</dbReference>
<dbReference type="Pfam" id="PF13399">
    <property type="entry name" value="LytR_C"/>
    <property type="match status" value="1"/>
</dbReference>
<dbReference type="Gene3D" id="3.40.630.190">
    <property type="entry name" value="LCP protein"/>
    <property type="match status" value="1"/>
</dbReference>
<gene>
    <name evidence="6" type="ORF">K7472_23510</name>
</gene>
<sequence length="471" mass="49213">MRIAGALSLAVLTTSGLANVAMGSVGGDIGRVNVFQGLAHRPAAGAGENFLLVGTDGRDRITAQEKQQYDLGGAPCHCTDTIMLAHVSADRSRLSVISIPRDTYVRLPDGDGRSSRPEKINAAYSIGGPALTVSTVERMTGVHIDHYLEVDFVSFMKTVDALGGVPVCTERPLHDPKSGLNLPVGTTVLNGGQALQYVRARYVDGSADLGRMRRQQRFVAELIHKATASGLLLDPVKLGSTLGDALGSVRADPGLKPADLVGLAEAMRHFSPASAEFTSVPVANLDYPVPGIGATVTWDQPKADKLFAAIRADHPLTGTPPAPSPSASSPGTPASPAPAPSPTGPVRQRVEVPPGSVRVEVLGGPGAQRAADQLRATGFVVDPAPRERLRSVPRTVVEYDPRWNLSVRSLATALPGAVLRPVRHQGPVFRVLLGADFKDVTPVEGAPPPPPADPATGVTALNGQQELCDGD</sequence>
<accession>A0ABS7QX54</accession>
<name>A0ABS7QX54_9ACTN</name>
<feature type="compositionally biased region" description="Pro residues" evidence="2">
    <location>
        <begin position="333"/>
        <end position="343"/>
    </location>
</feature>
<dbReference type="InterPro" id="IPR050922">
    <property type="entry name" value="LytR/CpsA/Psr_CW_biosynth"/>
</dbReference>
<evidence type="ECO:0000259" key="5">
    <source>
        <dbReference type="Pfam" id="PF13399"/>
    </source>
</evidence>
<evidence type="ECO:0000313" key="7">
    <source>
        <dbReference type="Proteomes" id="UP001198565"/>
    </source>
</evidence>
<dbReference type="Pfam" id="PF03816">
    <property type="entry name" value="LytR_cpsA_psr"/>
    <property type="match status" value="1"/>
</dbReference>
<proteinExistence type="inferred from homology"/>
<reference evidence="6 7" key="1">
    <citation type="submission" date="2021-08" db="EMBL/GenBank/DDBJ databases">
        <title>Streptomyces sp. PTM05 isolated from lichen.</title>
        <authorList>
            <person name="Somphong A."/>
            <person name="Phongsopitanun W."/>
            <person name="Tanasupawat S."/>
        </authorList>
    </citation>
    <scope>NUCLEOTIDE SEQUENCE [LARGE SCALE GENOMIC DNA]</scope>
    <source>
        <strain evidence="6 7">Ptm05</strain>
    </source>
</reference>
<comment type="caution">
    <text evidence="6">The sequence shown here is derived from an EMBL/GenBank/DDBJ whole genome shotgun (WGS) entry which is preliminary data.</text>
</comment>
<evidence type="ECO:0000256" key="1">
    <source>
        <dbReference type="ARBA" id="ARBA00006068"/>
    </source>
</evidence>
<feature type="domain" description="LytR/CpsA/Psr regulator C-terminal" evidence="5">
    <location>
        <begin position="357"/>
        <end position="437"/>
    </location>
</feature>
<dbReference type="InterPro" id="IPR027381">
    <property type="entry name" value="LytR/CpsA/Psr_C"/>
</dbReference>
<dbReference type="Proteomes" id="UP001198565">
    <property type="component" value="Unassembled WGS sequence"/>
</dbReference>
<evidence type="ECO:0000259" key="4">
    <source>
        <dbReference type="Pfam" id="PF03816"/>
    </source>
</evidence>
<organism evidence="6 7">
    <name type="scientific">Streptantibioticus parmotrematis</name>
    <dbReference type="NCBI Taxonomy" id="2873249"/>
    <lineage>
        <taxon>Bacteria</taxon>
        <taxon>Bacillati</taxon>
        <taxon>Actinomycetota</taxon>
        <taxon>Actinomycetes</taxon>
        <taxon>Kitasatosporales</taxon>
        <taxon>Streptomycetaceae</taxon>
        <taxon>Streptantibioticus</taxon>
    </lineage>
</organism>
<feature type="chain" id="PRO_5047449052" evidence="3">
    <location>
        <begin position="21"/>
        <end position="471"/>
    </location>
</feature>
<feature type="signal peptide" evidence="3">
    <location>
        <begin position="1"/>
        <end position="20"/>
    </location>
</feature>
<feature type="domain" description="Cell envelope-related transcriptional attenuator" evidence="4">
    <location>
        <begin position="79"/>
        <end position="226"/>
    </location>
</feature>
<protein>
    <submittedName>
        <fullName evidence="6">LCP family protein</fullName>
    </submittedName>
</protein>
<dbReference type="PANTHER" id="PTHR33392:SF6">
    <property type="entry name" value="POLYISOPRENYL-TEICHOIC ACID--PEPTIDOGLYCAN TEICHOIC ACID TRANSFERASE TAGU"/>
    <property type="match status" value="1"/>
</dbReference>
<feature type="region of interest" description="Disordered" evidence="2">
    <location>
        <begin position="441"/>
        <end position="471"/>
    </location>
</feature>
<dbReference type="EMBL" id="JAINVZ010000018">
    <property type="protein sequence ID" value="MBY8887785.1"/>
    <property type="molecule type" value="Genomic_DNA"/>
</dbReference>
<dbReference type="PANTHER" id="PTHR33392">
    <property type="entry name" value="POLYISOPRENYL-TEICHOIC ACID--PEPTIDOGLYCAN TEICHOIC ACID TRANSFERASE TAGU"/>
    <property type="match status" value="1"/>
</dbReference>
<evidence type="ECO:0000313" key="6">
    <source>
        <dbReference type="EMBL" id="MBY8887785.1"/>
    </source>
</evidence>